<dbReference type="OrthoDB" id="248495at2759"/>
<dbReference type="GO" id="GO:0004672">
    <property type="term" value="F:protein kinase activity"/>
    <property type="evidence" value="ECO:0007669"/>
    <property type="project" value="TreeGrafter"/>
</dbReference>
<dbReference type="GO" id="GO:0051754">
    <property type="term" value="P:meiotic sister chromatid cohesion, centromeric"/>
    <property type="evidence" value="ECO:0007669"/>
    <property type="project" value="TreeGrafter"/>
</dbReference>
<dbReference type="HOGENOM" id="CLU_043742_0_0_1"/>
<gene>
    <name evidence="3" type="ORF">PISMIDRAFT_676472</name>
</gene>
<dbReference type="STRING" id="765257.A0A0D0A1L1"/>
<evidence type="ECO:0000313" key="3">
    <source>
        <dbReference type="EMBL" id="KIK25958.1"/>
    </source>
</evidence>
<sequence>MANVDDDVFTEAPPVVDIEVIEAAKENIQPLASGRRVTALSAVLSTPHAQREEQLLSARKRHRLNVEIALQDEDDDPLEAYVRFVNWILDNYPQGQSAESGLLELLEEATRVLKDNRGGIWKGKLKYLKLWLLYGAFVEKPILIFKFLLANDIGTSHAVLYEEYAAALERTGRRNEADAIFLLGIARQAEPLEHLQSKHAEFQKRMMSGIALSPAQEPTSASRRPALGLTASSSSSGSLSRVNGPSSLDADLFGSGPSLPRAAPNSRLQIFVDPTGSEPQEETRAAFPDIGTRKSRVKENVPEMRKAAGTTLKHTSRSRRVTPGSNSASTSRIIPYRDPDPEENTESDGMPPPPIPAKLPPKTPARSMIAPYSDHDHQGEMPSSPVFTPFRDEPATPSAAMAVAAPDTVMKIKVAGGRGPSVLSEAEALRKDPLKNYPADECSLVDD</sequence>
<feature type="region of interest" description="Disordered" evidence="1">
    <location>
        <begin position="272"/>
        <end position="393"/>
    </location>
</feature>
<dbReference type="Gene3D" id="1.25.40.430">
    <property type="match status" value="1"/>
</dbReference>
<keyword evidence="4" id="KW-1185">Reference proteome</keyword>
<dbReference type="PROSITE" id="PS51489">
    <property type="entry name" value="BUB1_N"/>
    <property type="match status" value="1"/>
</dbReference>
<dbReference type="InterPro" id="IPR015661">
    <property type="entry name" value="Bub1/Mad3"/>
</dbReference>
<dbReference type="GO" id="GO:0032991">
    <property type="term" value="C:protein-containing complex"/>
    <property type="evidence" value="ECO:0007669"/>
    <property type="project" value="UniProtKB-ARBA"/>
</dbReference>
<dbReference type="AlphaFoldDB" id="A0A0D0A1L1"/>
<evidence type="ECO:0000259" key="2">
    <source>
        <dbReference type="PROSITE" id="PS51489"/>
    </source>
</evidence>
<accession>A0A0D0A1L1</accession>
<protein>
    <recommendedName>
        <fullName evidence="2">BUB1 N-terminal domain-containing protein</fullName>
    </recommendedName>
</protein>
<feature type="compositionally biased region" description="Polar residues" evidence="1">
    <location>
        <begin position="323"/>
        <end position="332"/>
    </location>
</feature>
<dbReference type="Pfam" id="PF08311">
    <property type="entry name" value="Mad3_BUB1_I"/>
    <property type="match status" value="1"/>
</dbReference>
<feature type="compositionally biased region" description="Low complexity" evidence="1">
    <location>
        <begin position="227"/>
        <end position="243"/>
    </location>
</feature>
<feature type="region of interest" description="Disordered" evidence="1">
    <location>
        <begin position="213"/>
        <end position="243"/>
    </location>
</feature>
<organism evidence="3 4">
    <name type="scientific">Pisolithus microcarpus 441</name>
    <dbReference type="NCBI Taxonomy" id="765257"/>
    <lineage>
        <taxon>Eukaryota</taxon>
        <taxon>Fungi</taxon>
        <taxon>Dikarya</taxon>
        <taxon>Basidiomycota</taxon>
        <taxon>Agaricomycotina</taxon>
        <taxon>Agaricomycetes</taxon>
        <taxon>Agaricomycetidae</taxon>
        <taxon>Boletales</taxon>
        <taxon>Sclerodermatineae</taxon>
        <taxon>Pisolithaceae</taxon>
        <taxon>Pisolithus</taxon>
    </lineage>
</organism>
<proteinExistence type="predicted"/>
<feature type="domain" description="BUB1 N-terminal" evidence="2">
    <location>
        <begin position="66"/>
        <end position="225"/>
    </location>
</feature>
<dbReference type="SMART" id="SM00777">
    <property type="entry name" value="Mad3_BUB1_I"/>
    <property type="match status" value="1"/>
</dbReference>
<feature type="compositionally biased region" description="Pro residues" evidence="1">
    <location>
        <begin position="350"/>
        <end position="363"/>
    </location>
</feature>
<dbReference type="PANTHER" id="PTHR14030">
    <property type="entry name" value="MITOTIC CHECKPOINT SERINE/THREONINE-PROTEIN KINASE BUB1"/>
    <property type="match status" value="1"/>
</dbReference>
<dbReference type="GO" id="GO:0007094">
    <property type="term" value="P:mitotic spindle assembly checkpoint signaling"/>
    <property type="evidence" value="ECO:0007669"/>
    <property type="project" value="InterPro"/>
</dbReference>
<evidence type="ECO:0000256" key="1">
    <source>
        <dbReference type="SAM" id="MobiDB-lite"/>
    </source>
</evidence>
<reference evidence="3 4" key="1">
    <citation type="submission" date="2014-04" db="EMBL/GenBank/DDBJ databases">
        <authorList>
            <consortium name="DOE Joint Genome Institute"/>
            <person name="Kuo A."/>
            <person name="Kohler A."/>
            <person name="Costa M.D."/>
            <person name="Nagy L.G."/>
            <person name="Floudas D."/>
            <person name="Copeland A."/>
            <person name="Barry K.W."/>
            <person name="Cichocki N."/>
            <person name="Veneault-Fourrey C."/>
            <person name="LaButti K."/>
            <person name="Lindquist E.A."/>
            <person name="Lipzen A."/>
            <person name="Lundell T."/>
            <person name="Morin E."/>
            <person name="Murat C."/>
            <person name="Sun H."/>
            <person name="Tunlid A."/>
            <person name="Henrissat B."/>
            <person name="Grigoriev I.V."/>
            <person name="Hibbett D.S."/>
            <person name="Martin F."/>
            <person name="Nordberg H.P."/>
            <person name="Cantor M.N."/>
            <person name="Hua S.X."/>
        </authorList>
    </citation>
    <scope>NUCLEOTIDE SEQUENCE [LARGE SCALE GENOMIC DNA]</scope>
    <source>
        <strain evidence="3 4">441</strain>
    </source>
</reference>
<dbReference type="Proteomes" id="UP000054018">
    <property type="component" value="Unassembled WGS sequence"/>
</dbReference>
<name>A0A0D0A1L1_9AGAM</name>
<dbReference type="InterPro" id="IPR013212">
    <property type="entry name" value="Mad3/Bub1_I"/>
</dbReference>
<dbReference type="PANTHER" id="PTHR14030:SF4">
    <property type="entry name" value="BUB1 KINASE, ISOFORM A-RELATED"/>
    <property type="match status" value="1"/>
</dbReference>
<reference evidence="4" key="2">
    <citation type="submission" date="2015-01" db="EMBL/GenBank/DDBJ databases">
        <title>Evolutionary Origins and Diversification of the Mycorrhizal Mutualists.</title>
        <authorList>
            <consortium name="DOE Joint Genome Institute"/>
            <consortium name="Mycorrhizal Genomics Consortium"/>
            <person name="Kohler A."/>
            <person name="Kuo A."/>
            <person name="Nagy L.G."/>
            <person name="Floudas D."/>
            <person name="Copeland A."/>
            <person name="Barry K.W."/>
            <person name="Cichocki N."/>
            <person name="Veneault-Fourrey C."/>
            <person name="LaButti K."/>
            <person name="Lindquist E.A."/>
            <person name="Lipzen A."/>
            <person name="Lundell T."/>
            <person name="Morin E."/>
            <person name="Murat C."/>
            <person name="Riley R."/>
            <person name="Ohm R."/>
            <person name="Sun H."/>
            <person name="Tunlid A."/>
            <person name="Henrissat B."/>
            <person name="Grigoriev I.V."/>
            <person name="Hibbett D.S."/>
            <person name="Martin F."/>
        </authorList>
    </citation>
    <scope>NUCLEOTIDE SEQUENCE [LARGE SCALE GENOMIC DNA]</scope>
    <source>
        <strain evidence="4">441</strain>
    </source>
</reference>
<dbReference type="GO" id="GO:0005634">
    <property type="term" value="C:nucleus"/>
    <property type="evidence" value="ECO:0007669"/>
    <property type="project" value="TreeGrafter"/>
</dbReference>
<feature type="compositionally biased region" description="Basic and acidic residues" evidence="1">
    <location>
        <begin position="297"/>
        <end position="306"/>
    </location>
</feature>
<dbReference type="FunFam" id="1.25.40.430:FF:000003">
    <property type="entry name" value="Checkpoint serine/threonine-protein kinase BUB1"/>
    <property type="match status" value="1"/>
</dbReference>
<dbReference type="EMBL" id="KN833704">
    <property type="protein sequence ID" value="KIK25958.1"/>
    <property type="molecule type" value="Genomic_DNA"/>
</dbReference>
<evidence type="ECO:0000313" key="4">
    <source>
        <dbReference type="Proteomes" id="UP000054018"/>
    </source>
</evidence>